<organism evidence="1 2">
    <name type="scientific">Plantactinospora alkalitolerans</name>
    <dbReference type="NCBI Taxonomy" id="2789879"/>
    <lineage>
        <taxon>Bacteria</taxon>
        <taxon>Bacillati</taxon>
        <taxon>Actinomycetota</taxon>
        <taxon>Actinomycetes</taxon>
        <taxon>Micromonosporales</taxon>
        <taxon>Micromonosporaceae</taxon>
        <taxon>Plantactinospora</taxon>
    </lineage>
</organism>
<protein>
    <submittedName>
        <fullName evidence="1">Uncharacterized protein</fullName>
    </submittedName>
</protein>
<name>A0ABS0H2P2_9ACTN</name>
<reference evidence="1 2" key="1">
    <citation type="submission" date="2020-11" db="EMBL/GenBank/DDBJ databases">
        <title>A novel isolate from a Black sea contaminated sediment with potential to produce alkanes: Plantactinospora alkalitolerans sp. nov.</title>
        <authorList>
            <person name="Carro L."/>
            <person name="Veyisoglu A."/>
            <person name="Guven K."/>
            <person name="Schumann P."/>
            <person name="Klenk H.-P."/>
            <person name="Sahin N."/>
        </authorList>
    </citation>
    <scope>NUCLEOTIDE SEQUENCE [LARGE SCALE GENOMIC DNA]</scope>
    <source>
        <strain evidence="1 2">S1510</strain>
    </source>
</reference>
<dbReference type="Proteomes" id="UP000638560">
    <property type="component" value="Unassembled WGS sequence"/>
</dbReference>
<comment type="caution">
    <text evidence="1">The sequence shown here is derived from an EMBL/GenBank/DDBJ whole genome shotgun (WGS) entry which is preliminary data.</text>
</comment>
<sequence>MLDELTFIRRIAHSIAEFVHRCGLADLRRPGTISLAPVTASVRGDG</sequence>
<proteinExistence type="predicted"/>
<dbReference type="EMBL" id="JADPUN010000247">
    <property type="protein sequence ID" value="MBF9132735.1"/>
    <property type="molecule type" value="Genomic_DNA"/>
</dbReference>
<keyword evidence="2" id="KW-1185">Reference proteome</keyword>
<evidence type="ECO:0000313" key="1">
    <source>
        <dbReference type="EMBL" id="MBF9132735.1"/>
    </source>
</evidence>
<dbReference type="RefSeq" id="WP_196204260.1">
    <property type="nucleotide sequence ID" value="NZ_JADPUN010000247.1"/>
</dbReference>
<accession>A0ABS0H2P2</accession>
<evidence type="ECO:0000313" key="2">
    <source>
        <dbReference type="Proteomes" id="UP000638560"/>
    </source>
</evidence>
<gene>
    <name evidence="1" type="ORF">I0C86_27820</name>
</gene>